<keyword evidence="15" id="KW-1185">Reference proteome</keyword>
<keyword evidence="7" id="KW-0863">Zinc-finger</keyword>
<dbReference type="InterPro" id="IPR044231">
    <property type="entry name" value="SP1/SPL1"/>
</dbReference>
<accession>A0AAV2G615</accession>
<dbReference type="PANTHER" id="PTHR47568:SF3">
    <property type="entry name" value="RING-TYPE E3 UBIQUITIN TRANSFERASE"/>
    <property type="match status" value="1"/>
</dbReference>
<evidence type="ECO:0000256" key="9">
    <source>
        <dbReference type="ARBA" id="ARBA00022833"/>
    </source>
</evidence>
<evidence type="ECO:0000256" key="2">
    <source>
        <dbReference type="ARBA" id="ARBA00004141"/>
    </source>
</evidence>
<evidence type="ECO:0000313" key="14">
    <source>
        <dbReference type="EMBL" id="CAL1405190.1"/>
    </source>
</evidence>
<dbReference type="Pfam" id="PF12483">
    <property type="entry name" value="GIDE"/>
    <property type="match status" value="1"/>
</dbReference>
<name>A0AAV2G615_9ROSI</name>
<keyword evidence="10 12" id="KW-1133">Transmembrane helix</keyword>
<dbReference type="EMBL" id="OZ034821">
    <property type="protein sequence ID" value="CAL1405190.1"/>
    <property type="molecule type" value="Genomic_DNA"/>
</dbReference>
<evidence type="ECO:0000256" key="4">
    <source>
        <dbReference type="ARBA" id="ARBA00022679"/>
    </source>
</evidence>
<sequence length="270" mass="30445">MSSRFVLAVGCFLGAAGLTLLHHSKRAKKEVEFLTSATRLTLKELGKLFDDDNRERDPPALVAVSGRVGSSEPIACKISGLKGVLVEEKEELEFERKHPVYGYWSRDSALTNLKTKEVPWYLDDGTGQLVYVRGAREACRFSFAVKREVFEECPKTPTEHKFLKLFGVKRTESLIPTGTSLTVVGEAVRDESGRVWVQPPPEEEAPFYVFQMTMDELVAYLKQNGSLFKDFSEFLMISVGFVVVFGWMCGGRKTSQRKNLQQFLRTVLNS</sequence>
<proteinExistence type="predicted"/>
<dbReference type="InterPro" id="IPR022170">
    <property type="entry name" value="MUL1-like"/>
</dbReference>
<dbReference type="GO" id="GO:0016020">
    <property type="term" value="C:membrane"/>
    <property type="evidence" value="ECO:0007669"/>
    <property type="project" value="UniProtKB-SubCell"/>
</dbReference>
<dbReference type="EC" id="2.3.2.27" evidence="3"/>
<keyword evidence="4" id="KW-0808">Transferase</keyword>
<evidence type="ECO:0000256" key="7">
    <source>
        <dbReference type="ARBA" id="ARBA00022771"/>
    </source>
</evidence>
<protein>
    <recommendedName>
        <fullName evidence="3">RING-type E3 ubiquitin transferase</fullName>
        <ecNumber evidence="3">2.3.2.27</ecNumber>
    </recommendedName>
</protein>
<keyword evidence="11 12" id="KW-0472">Membrane</keyword>
<evidence type="ECO:0000256" key="12">
    <source>
        <dbReference type="SAM" id="Phobius"/>
    </source>
</evidence>
<comment type="catalytic activity">
    <reaction evidence="1">
        <text>S-ubiquitinyl-[E2 ubiquitin-conjugating enzyme]-L-cysteine + [acceptor protein]-L-lysine = [E2 ubiquitin-conjugating enzyme]-L-cysteine + N(6)-ubiquitinyl-[acceptor protein]-L-lysine.</text>
        <dbReference type="EC" id="2.3.2.27"/>
    </reaction>
</comment>
<organism evidence="14 15">
    <name type="scientific">Linum trigynum</name>
    <dbReference type="NCBI Taxonomy" id="586398"/>
    <lineage>
        <taxon>Eukaryota</taxon>
        <taxon>Viridiplantae</taxon>
        <taxon>Streptophyta</taxon>
        <taxon>Embryophyta</taxon>
        <taxon>Tracheophyta</taxon>
        <taxon>Spermatophyta</taxon>
        <taxon>Magnoliopsida</taxon>
        <taxon>eudicotyledons</taxon>
        <taxon>Gunneridae</taxon>
        <taxon>Pentapetalae</taxon>
        <taxon>rosids</taxon>
        <taxon>fabids</taxon>
        <taxon>Malpighiales</taxon>
        <taxon>Linaceae</taxon>
        <taxon>Linum</taxon>
    </lineage>
</organism>
<evidence type="ECO:0000256" key="5">
    <source>
        <dbReference type="ARBA" id="ARBA00022692"/>
    </source>
</evidence>
<evidence type="ECO:0000256" key="6">
    <source>
        <dbReference type="ARBA" id="ARBA00022723"/>
    </source>
</evidence>
<evidence type="ECO:0000256" key="8">
    <source>
        <dbReference type="ARBA" id="ARBA00022786"/>
    </source>
</evidence>
<keyword evidence="5 12" id="KW-0812">Transmembrane</keyword>
<feature type="domain" description="E3 Ubiquitin ligase MUL1-like" evidence="13">
    <location>
        <begin position="101"/>
        <end position="235"/>
    </location>
</feature>
<dbReference type="Proteomes" id="UP001497516">
    <property type="component" value="Chromosome 8"/>
</dbReference>
<keyword evidence="9" id="KW-0862">Zinc</keyword>
<evidence type="ECO:0000259" key="13">
    <source>
        <dbReference type="Pfam" id="PF12483"/>
    </source>
</evidence>
<keyword evidence="8" id="KW-0833">Ubl conjugation pathway</keyword>
<feature type="transmembrane region" description="Helical" evidence="12">
    <location>
        <begin position="231"/>
        <end position="250"/>
    </location>
</feature>
<reference evidence="14 15" key="1">
    <citation type="submission" date="2024-04" db="EMBL/GenBank/DDBJ databases">
        <authorList>
            <person name="Fracassetti M."/>
        </authorList>
    </citation>
    <scope>NUCLEOTIDE SEQUENCE [LARGE SCALE GENOMIC DNA]</scope>
</reference>
<evidence type="ECO:0000256" key="11">
    <source>
        <dbReference type="ARBA" id="ARBA00023136"/>
    </source>
</evidence>
<dbReference type="PANTHER" id="PTHR47568">
    <property type="match status" value="1"/>
</dbReference>
<dbReference type="GO" id="GO:0061630">
    <property type="term" value="F:ubiquitin protein ligase activity"/>
    <property type="evidence" value="ECO:0007669"/>
    <property type="project" value="UniProtKB-EC"/>
</dbReference>
<comment type="subcellular location">
    <subcellularLocation>
        <location evidence="2">Membrane</location>
        <topology evidence="2">Multi-pass membrane protein</topology>
    </subcellularLocation>
</comment>
<dbReference type="GO" id="GO:0008270">
    <property type="term" value="F:zinc ion binding"/>
    <property type="evidence" value="ECO:0007669"/>
    <property type="project" value="UniProtKB-KW"/>
</dbReference>
<gene>
    <name evidence="14" type="ORF">LTRI10_LOCUS44991</name>
</gene>
<evidence type="ECO:0000256" key="1">
    <source>
        <dbReference type="ARBA" id="ARBA00000900"/>
    </source>
</evidence>
<evidence type="ECO:0000256" key="10">
    <source>
        <dbReference type="ARBA" id="ARBA00022989"/>
    </source>
</evidence>
<keyword evidence="6" id="KW-0479">Metal-binding</keyword>
<dbReference type="AlphaFoldDB" id="A0AAV2G615"/>
<evidence type="ECO:0000256" key="3">
    <source>
        <dbReference type="ARBA" id="ARBA00012483"/>
    </source>
</evidence>
<dbReference type="GO" id="GO:0016567">
    <property type="term" value="P:protein ubiquitination"/>
    <property type="evidence" value="ECO:0007669"/>
    <property type="project" value="InterPro"/>
</dbReference>
<evidence type="ECO:0000313" key="15">
    <source>
        <dbReference type="Proteomes" id="UP001497516"/>
    </source>
</evidence>